<dbReference type="EMBL" id="SZNK01000001">
    <property type="protein sequence ID" value="TKI55274.1"/>
    <property type="molecule type" value="Genomic_DNA"/>
</dbReference>
<sequence>MKAKTKKQIINEWAKYCVLSYLLEYRTTTNYRTLTEALSGFERYYGLERGEAFTVFKHLAASKKVQFVCQPSSPRVSKSQISP</sequence>
<reference evidence="2 3" key="1">
    <citation type="submission" date="2019-04" db="EMBL/GenBank/DDBJ databases">
        <title>Whole genome sequencing of Brevibacillus sp. TGS2-1.</title>
        <authorList>
            <person name="Choi A."/>
        </authorList>
    </citation>
    <scope>NUCLEOTIDE SEQUENCE [LARGE SCALE GENOMIC DNA]</scope>
    <source>
        <strain evidence="2 3">TGS2-1</strain>
    </source>
</reference>
<dbReference type="RefSeq" id="WP_137028643.1">
    <property type="nucleotide sequence ID" value="NZ_SZNK01000001.1"/>
</dbReference>
<protein>
    <recommendedName>
        <fullName evidence="1">TnsA endonuclease C-terminal domain-containing protein</fullName>
    </recommendedName>
</protein>
<name>A0A4U2Y552_9BACL</name>
<gene>
    <name evidence="2" type="ORF">E8L90_07330</name>
</gene>
<evidence type="ECO:0000259" key="1">
    <source>
        <dbReference type="Pfam" id="PF08721"/>
    </source>
</evidence>
<feature type="domain" description="TnsA endonuclease C-terminal" evidence="1">
    <location>
        <begin position="26"/>
        <end position="67"/>
    </location>
</feature>
<organism evidence="2 3">
    <name type="scientific">Brevibacillus antibioticus</name>
    <dbReference type="NCBI Taxonomy" id="2570228"/>
    <lineage>
        <taxon>Bacteria</taxon>
        <taxon>Bacillati</taxon>
        <taxon>Bacillota</taxon>
        <taxon>Bacilli</taxon>
        <taxon>Bacillales</taxon>
        <taxon>Paenibacillaceae</taxon>
        <taxon>Brevibacillus</taxon>
    </lineage>
</organism>
<evidence type="ECO:0000313" key="2">
    <source>
        <dbReference type="EMBL" id="TKI55274.1"/>
    </source>
</evidence>
<dbReference type="Pfam" id="PF08721">
    <property type="entry name" value="Tn7_Tnp_TnsA_C"/>
    <property type="match status" value="1"/>
</dbReference>
<proteinExistence type="predicted"/>
<keyword evidence="3" id="KW-1185">Reference proteome</keyword>
<dbReference type="Proteomes" id="UP000307841">
    <property type="component" value="Unassembled WGS sequence"/>
</dbReference>
<accession>A0A4U2Y552</accession>
<comment type="caution">
    <text evidence="2">The sequence shown here is derived from an EMBL/GenBank/DDBJ whole genome shotgun (WGS) entry which is preliminary data.</text>
</comment>
<evidence type="ECO:0000313" key="3">
    <source>
        <dbReference type="Proteomes" id="UP000307841"/>
    </source>
</evidence>
<dbReference type="AlphaFoldDB" id="A0A4U2Y552"/>
<dbReference type="InterPro" id="IPR014832">
    <property type="entry name" value="TnsA_C"/>
</dbReference>